<dbReference type="EMBL" id="CP051774">
    <property type="protein sequence ID" value="QJE95714.1"/>
    <property type="molecule type" value="Genomic_DNA"/>
</dbReference>
<dbReference type="Pfam" id="PF17128">
    <property type="entry name" value="DUF5107"/>
    <property type="match status" value="1"/>
</dbReference>
<dbReference type="Gene3D" id="1.25.40.10">
    <property type="entry name" value="Tetratricopeptide repeat domain"/>
    <property type="match status" value="3"/>
</dbReference>
<dbReference type="AlphaFoldDB" id="A0A858RGN2"/>
<dbReference type="InterPro" id="IPR019734">
    <property type="entry name" value="TPR_rpt"/>
</dbReference>
<dbReference type="PANTHER" id="PTHR12558">
    <property type="entry name" value="CELL DIVISION CYCLE 16,23,27"/>
    <property type="match status" value="1"/>
</dbReference>
<sequence length="1114" mass="125348">MSVTAIIEPLVIPTYPVGVPEKNPVFFEKRVYQGSNGKVYPVPFIDKVHDHPVPVSYRSARLENDLVKLVMLPEIGGRIFVGQDKQNDGYDFFYRQDVIKPALVGLAGPWISGGVEFNWPQHHRPGTFLPADVAIEEEPDGVYTIWFSEHDPIHRLKGMHGIRLRPDSSLIELRGRLYNRTALTRTFLWWANVAALVHDRYQSFFPPDVHYVADHAVRAQSTFPQAEQPYYGVPYQDRPGANDLGWYKNIPVPTSYMVCQTRFDFFGGYDFAADGGFVHVADRHIAPGKKQWTWGDHGFGHAWDRELTDANGPYVELMAGVYTDNQPDFTYLLPYETKTFSQYWWPIQGLGPVQNASTRAALRLVVGDDRSIDFGAAVPSRIEGARLVLKEGERTLVDEQIDLAPGAAWRKEGLRLHGDQEGSLQAVLCDREGRELLSYRPVDRSVLVRDRKVATQPAAPEQIPSTDELYFVGEHLEQYRHPTRSPELYWEEALRRDPSDARCRIAMGRRALERGEFSRAKDHFLIAITRLTSRHPNPVTGEAHYHLGVALRWLGEDAAARDALAKAAWNSEWRAAAGYQLATLDCREDSFERALERLEEALDTNRRNSKAHVLKAKVLRKLGRETEASALLKSILEHDPLDHWARWEYEPESANFASPTRNDGQTILDLAFDLIEAGFGDDAARLLCWHHETEVEASAVPNPLSLTPMTRYLLASLRDTAEAWHGARGQCPDRFFPSRLEEYAVLCQATARKEQDPVASYALGNFLYDRRRHADAIAAWEASVAAGADFATVHRNLAIAYWNLRGDGDAARASYLKALALDPQDARVLSEYDQLRKKLNDPIAERLAFLEARRALVLERDDCTVELAALYNLSGQSARALELLTTRRFHPWEGGEGAVLRQFTTAQLNLGRQALAAGDAAKAYELFARAMDTPENLGEAYHLLQAKADVNYWIGRSLATLGRSQEAQRFFEESAAEAGDFADMAVTEHSPLSWFRGLSLRELGREAQARELFESLRFFGEAKLKEKAEIDYFATSLPNLLVFDENLQARRDAENHLLIAIAWHGLGDGEKARQHLEKSLAFTNSDLRSVELLAALEHASASTVVHGALATTLP</sequence>
<evidence type="ECO:0000313" key="3">
    <source>
        <dbReference type="EMBL" id="QJE95714.1"/>
    </source>
</evidence>
<dbReference type="SMART" id="SM00028">
    <property type="entry name" value="TPR"/>
    <property type="match status" value="8"/>
</dbReference>
<dbReference type="PANTHER" id="PTHR12558:SF13">
    <property type="entry name" value="CELL DIVISION CYCLE PROTEIN 27 HOMOLOG"/>
    <property type="match status" value="1"/>
</dbReference>
<dbReference type="InterPro" id="IPR033396">
    <property type="entry name" value="DUF5107"/>
</dbReference>
<protein>
    <submittedName>
        <fullName evidence="3">DUF5107 domain-containing protein</fullName>
    </submittedName>
</protein>
<dbReference type="RefSeq" id="WP_169454027.1">
    <property type="nucleotide sequence ID" value="NZ_CP051774.1"/>
</dbReference>
<keyword evidence="4" id="KW-1185">Reference proteome</keyword>
<evidence type="ECO:0000259" key="2">
    <source>
        <dbReference type="Pfam" id="PF17128"/>
    </source>
</evidence>
<gene>
    <name evidence="3" type="ORF">HHL09_07920</name>
</gene>
<name>A0A858RGN2_9BACT</name>
<reference evidence="3 4" key="1">
    <citation type="submission" date="2020-04" db="EMBL/GenBank/DDBJ databases">
        <title>Luteolibacter sp. G-1-1-1 isolated from soil.</title>
        <authorList>
            <person name="Dahal R.H."/>
        </authorList>
    </citation>
    <scope>NUCLEOTIDE SEQUENCE [LARGE SCALE GENOMIC DNA]</scope>
    <source>
        <strain evidence="3 4">G-1-1-1</strain>
    </source>
</reference>
<accession>A0A858RGN2</accession>
<evidence type="ECO:0000256" key="1">
    <source>
        <dbReference type="SAM" id="Coils"/>
    </source>
</evidence>
<proteinExistence type="predicted"/>
<dbReference type="InterPro" id="IPR011990">
    <property type="entry name" value="TPR-like_helical_dom_sf"/>
</dbReference>
<feature type="coiled-coil region" evidence="1">
    <location>
        <begin position="581"/>
        <end position="608"/>
    </location>
</feature>
<dbReference type="Pfam" id="PF14559">
    <property type="entry name" value="TPR_19"/>
    <property type="match status" value="1"/>
</dbReference>
<dbReference type="Proteomes" id="UP000501812">
    <property type="component" value="Chromosome"/>
</dbReference>
<organism evidence="3 4">
    <name type="scientific">Luteolibacter luteus</name>
    <dbReference type="NCBI Taxonomy" id="2728835"/>
    <lineage>
        <taxon>Bacteria</taxon>
        <taxon>Pseudomonadati</taxon>
        <taxon>Verrucomicrobiota</taxon>
        <taxon>Verrucomicrobiia</taxon>
        <taxon>Verrucomicrobiales</taxon>
        <taxon>Verrucomicrobiaceae</taxon>
        <taxon>Luteolibacter</taxon>
    </lineage>
</organism>
<keyword evidence="1" id="KW-0175">Coiled coil</keyword>
<dbReference type="Pfam" id="PF13432">
    <property type="entry name" value="TPR_16"/>
    <property type="match status" value="2"/>
</dbReference>
<dbReference type="SUPFAM" id="SSF48452">
    <property type="entry name" value="TPR-like"/>
    <property type="match status" value="2"/>
</dbReference>
<feature type="domain" description="DUF5107" evidence="2">
    <location>
        <begin position="38"/>
        <end position="347"/>
    </location>
</feature>
<evidence type="ECO:0000313" key="4">
    <source>
        <dbReference type="Proteomes" id="UP000501812"/>
    </source>
</evidence>
<dbReference type="KEGG" id="luo:HHL09_07920"/>